<comment type="caution">
    <text evidence="7">The sequence shown here is derived from an EMBL/GenBank/DDBJ whole genome shotgun (WGS) entry which is preliminary data.</text>
</comment>
<dbReference type="NCBIfam" id="NF003828">
    <property type="entry name" value="PRK05416.1"/>
    <property type="match status" value="1"/>
</dbReference>
<dbReference type="AlphaFoldDB" id="A0A9P9Z8E6"/>
<dbReference type="GO" id="GO:0005525">
    <property type="term" value="F:GTP binding"/>
    <property type="evidence" value="ECO:0007669"/>
    <property type="project" value="UniProtKB-KW"/>
</dbReference>
<evidence type="ECO:0000259" key="6">
    <source>
        <dbReference type="Pfam" id="PF22740"/>
    </source>
</evidence>
<dbReference type="NCBIfam" id="TIGR01826">
    <property type="entry name" value="CofD_related"/>
    <property type="match status" value="1"/>
</dbReference>
<name>A0A9P9Z8E6_9POAL</name>
<evidence type="ECO:0000313" key="7">
    <source>
        <dbReference type="EMBL" id="KAJ1684247.1"/>
    </source>
</evidence>
<dbReference type="Proteomes" id="UP001151287">
    <property type="component" value="Unassembled WGS sequence"/>
</dbReference>
<keyword evidence="4" id="KW-0342">GTP-binding</keyword>
<dbReference type="InterPro" id="IPR038136">
    <property type="entry name" value="CofD-like_dom_sf"/>
</dbReference>
<feature type="domain" description="RapZ C-terminal" evidence="6">
    <location>
        <begin position="153"/>
        <end position="272"/>
    </location>
</feature>
<dbReference type="Pfam" id="PF22740">
    <property type="entry name" value="PapZ_C"/>
    <property type="match status" value="1"/>
</dbReference>
<dbReference type="Gene3D" id="3.40.50.10680">
    <property type="entry name" value="CofD-like domains"/>
    <property type="match status" value="1"/>
</dbReference>
<dbReference type="InterPro" id="IPR027417">
    <property type="entry name" value="P-loop_NTPase"/>
</dbReference>
<dbReference type="Pfam" id="PF01933">
    <property type="entry name" value="CofD"/>
    <property type="match status" value="1"/>
</dbReference>
<dbReference type="InterPro" id="IPR053930">
    <property type="entry name" value="RapZ-like_N"/>
</dbReference>
<reference evidence="7" key="1">
    <citation type="journal article" date="2022" name="Cell">
        <title>Repeat-based holocentromeres influence genome architecture and karyotype evolution.</title>
        <authorList>
            <person name="Hofstatter P.G."/>
            <person name="Thangavel G."/>
            <person name="Lux T."/>
            <person name="Neumann P."/>
            <person name="Vondrak T."/>
            <person name="Novak P."/>
            <person name="Zhang M."/>
            <person name="Costa L."/>
            <person name="Castellani M."/>
            <person name="Scott A."/>
            <person name="Toegelov H."/>
            <person name="Fuchs J."/>
            <person name="Mata-Sucre Y."/>
            <person name="Dias Y."/>
            <person name="Vanzela A.L.L."/>
            <person name="Huettel B."/>
            <person name="Almeida C.C.S."/>
            <person name="Simkova H."/>
            <person name="Souza G."/>
            <person name="Pedrosa-Harand A."/>
            <person name="Macas J."/>
            <person name="Mayer K.F.X."/>
            <person name="Houben A."/>
            <person name="Marques A."/>
        </authorList>
    </citation>
    <scope>NUCLEOTIDE SEQUENCE</scope>
    <source>
        <strain evidence="7">RhyBre1mFocal</strain>
    </source>
</reference>
<dbReference type="GO" id="GO:0005524">
    <property type="term" value="F:ATP binding"/>
    <property type="evidence" value="ECO:0007669"/>
    <property type="project" value="UniProtKB-KW"/>
</dbReference>
<dbReference type="OrthoDB" id="8300104at2759"/>
<evidence type="ECO:0000256" key="1">
    <source>
        <dbReference type="ARBA" id="ARBA00022490"/>
    </source>
</evidence>
<dbReference type="InterPro" id="IPR053931">
    <property type="entry name" value="RapZ_C"/>
</dbReference>
<gene>
    <name evidence="7" type="ORF">LUZ63_020540</name>
</gene>
<feature type="domain" description="RapZ-like N-terminal" evidence="5">
    <location>
        <begin position="1"/>
        <end position="146"/>
    </location>
</feature>
<dbReference type="InterPro" id="IPR005337">
    <property type="entry name" value="RapZ-like"/>
</dbReference>
<dbReference type="HAMAP" id="MF_00973">
    <property type="entry name" value="Gluconeogen_factor"/>
    <property type="match status" value="1"/>
</dbReference>
<evidence type="ECO:0000259" key="5">
    <source>
        <dbReference type="Pfam" id="PF03668"/>
    </source>
</evidence>
<keyword evidence="2" id="KW-0547">Nucleotide-binding</keyword>
<dbReference type="GO" id="GO:0043743">
    <property type="term" value="F:LPPG:FO 2-phospho-L-lactate transferase activity"/>
    <property type="evidence" value="ECO:0007669"/>
    <property type="project" value="InterPro"/>
</dbReference>
<evidence type="ECO:0000313" key="8">
    <source>
        <dbReference type="Proteomes" id="UP001151287"/>
    </source>
</evidence>
<dbReference type="InterPro" id="IPR010119">
    <property type="entry name" value="Gluconeogen_factor"/>
</dbReference>
<dbReference type="Pfam" id="PF03668">
    <property type="entry name" value="RapZ-like_N"/>
    <property type="match status" value="1"/>
</dbReference>
<evidence type="ECO:0008006" key="9">
    <source>
        <dbReference type="Google" id="ProtNLM"/>
    </source>
</evidence>
<proteinExistence type="inferred from homology"/>
<protein>
    <recommendedName>
        <fullName evidence="9">Gluconeogenesis factor</fullName>
    </recommendedName>
</protein>
<dbReference type="SUPFAM" id="SSF142338">
    <property type="entry name" value="CofD-like"/>
    <property type="match status" value="1"/>
</dbReference>
<dbReference type="InterPro" id="IPR002882">
    <property type="entry name" value="CofD"/>
</dbReference>
<keyword evidence="8" id="KW-1185">Reference proteome</keyword>
<keyword evidence="3" id="KW-0067">ATP-binding</keyword>
<evidence type="ECO:0000256" key="3">
    <source>
        <dbReference type="ARBA" id="ARBA00022840"/>
    </source>
</evidence>
<accession>A0A9P9Z8E6</accession>
<dbReference type="SUPFAM" id="SSF52540">
    <property type="entry name" value="P-loop containing nucleoside triphosphate hydrolases"/>
    <property type="match status" value="1"/>
</dbReference>
<evidence type="ECO:0000256" key="2">
    <source>
        <dbReference type="ARBA" id="ARBA00022741"/>
    </source>
</evidence>
<sequence>MAGAGRSTAAKELEDLGWFVVDNLPPELVDDVVDLVDRSRGRRQPVAVVVDTRAGAFFETLQEHLALGIPSRRTTLVYLEAGDDVLVRRQEAARRPHPLQGSGRLLDGIRRERAVMASLRGDADLVVDTTSLNVHQLKNRISRALGAPERLRLQVTVVSFGFKYGIPVDSDLVADMRFLPNPYWVPELREQTGRDAEVADYVKGRPEAQTFLERYVPVVEVLAEGYLREGKRFMTVAIGCTGGKHRSVAMTEEITAHLQALGLEARATHRDLGRDALRQVAGSLSAVVTVADNGGSSGRLREEFGSLPPGDLRMALAALCGDDDWGQTWARLLQHRFDSEGEMHGHAVGNLLIVALWELLDDQVAGLEWVGRLLGAQGRVLPMSLTPLDITAEVDGPPGSEPRRVRGQVQVATAPGTVRSVALDPPDPDACPEAVAAVLEADWVVLGPGSWYSSVIPHLLVPDLRDAVVRSGARRLVNLNLVAQAGETDGLDPVGHLDALVRHAPDLRLDVVVADRTSVDEPSRLEARARELGARLELADVARPGAPGQHDPDRLARAYAELLGAT</sequence>
<keyword evidence="1" id="KW-0963">Cytoplasm</keyword>
<dbReference type="CDD" id="cd07187">
    <property type="entry name" value="YvcK_like"/>
    <property type="match status" value="1"/>
</dbReference>
<organism evidence="7 8">
    <name type="scientific">Rhynchospora breviuscula</name>
    <dbReference type="NCBI Taxonomy" id="2022672"/>
    <lineage>
        <taxon>Eukaryota</taxon>
        <taxon>Viridiplantae</taxon>
        <taxon>Streptophyta</taxon>
        <taxon>Embryophyta</taxon>
        <taxon>Tracheophyta</taxon>
        <taxon>Spermatophyta</taxon>
        <taxon>Magnoliopsida</taxon>
        <taxon>Liliopsida</taxon>
        <taxon>Poales</taxon>
        <taxon>Cyperaceae</taxon>
        <taxon>Cyperoideae</taxon>
        <taxon>Rhynchosporeae</taxon>
        <taxon>Rhynchospora</taxon>
    </lineage>
</organism>
<dbReference type="EMBL" id="JAMQYH010000041">
    <property type="protein sequence ID" value="KAJ1684247.1"/>
    <property type="molecule type" value="Genomic_DNA"/>
</dbReference>
<dbReference type="PANTHER" id="PTHR30448:SF0">
    <property type="entry name" value="RNASE ADAPTER PROTEIN RAPZ"/>
    <property type="match status" value="1"/>
</dbReference>
<evidence type="ECO:0000256" key="4">
    <source>
        <dbReference type="ARBA" id="ARBA00023134"/>
    </source>
</evidence>
<dbReference type="PANTHER" id="PTHR30448">
    <property type="entry name" value="RNASE ADAPTER PROTEIN RAPZ"/>
    <property type="match status" value="1"/>
</dbReference>
<dbReference type="HAMAP" id="MF_00636">
    <property type="entry name" value="RapZ_like"/>
    <property type="match status" value="1"/>
</dbReference>